<accession>A0A426FLR7</accession>
<dbReference type="RefSeq" id="WP_125095690.1">
    <property type="nucleotide sequence ID" value="NZ_RRUE01000002.1"/>
</dbReference>
<evidence type="ECO:0000256" key="6">
    <source>
        <dbReference type="ARBA" id="ARBA00022967"/>
    </source>
</evidence>
<comment type="caution">
    <text evidence="9">The sequence shown here is derived from an EMBL/GenBank/DDBJ whole genome shotgun (WGS) entry which is preliminary data.</text>
</comment>
<dbReference type="PANTHER" id="PTHR42794:SF1">
    <property type="entry name" value="HEMIN IMPORT ATP-BINDING PROTEIN HMUV"/>
    <property type="match status" value="1"/>
</dbReference>
<evidence type="ECO:0000256" key="2">
    <source>
        <dbReference type="ARBA" id="ARBA00022475"/>
    </source>
</evidence>
<comment type="function">
    <text evidence="7">Part of the ABC transporter complex HmuTUV involved in hemin import. Responsible for energy coupling to the transport system.</text>
</comment>
<dbReference type="PANTHER" id="PTHR42794">
    <property type="entry name" value="HEMIN IMPORT ATP-BINDING PROTEIN HMUV"/>
    <property type="match status" value="1"/>
</dbReference>
<keyword evidence="2" id="KW-1003">Cell membrane</keyword>
<dbReference type="Proteomes" id="UP000270261">
    <property type="component" value="Unassembled WGS sequence"/>
</dbReference>
<dbReference type="SMART" id="SM00382">
    <property type="entry name" value="AAA"/>
    <property type="match status" value="1"/>
</dbReference>
<dbReference type="Pfam" id="PF00005">
    <property type="entry name" value="ABC_tran"/>
    <property type="match status" value="1"/>
</dbReference>
<gene>
    <name evidence="9" type="ORF">EHV23_08435</name>
</gene>
<sequence length="329" mass="33959">MLKAHGLSIHRGGRQILADIDLALPAGQVTGVLGANGTGKSSLLAVLAGELRASAGTVTLHDQPLSAWPAAALARWRAVLPQSPSLQFDLPVETVIGMGTYPHVHRAGKTPAAGTLAGRVAVPGEQVPAAAGGTNASAGAMAGIAVAAGNRPATGVADAWTKATTPAGDSLAAGAMAADAAILQQVLALADVGHLYDRRYRQLSGGEQQRVQFARVLHQLLLARSGPDEYRVLMLDEPTASLDPHHQLTLLSAVRRLAHEENIAALVILHDVNLAAGCCDRLLLIGEGRAVAFGTPSAVLTPGTLRAVYGVEALVMPHPVHPERPLVVF</sequence>
<evidence type="ECO:0000256" key="1">
    <source>
        <dbReference type="ARBA" id="ARBA00022448"/>
    </source>
</evidence>
<keyword evidence="10" id="KW-1185">Reference proteome</keyword>
<dbReference type="GO" id="GO:0005524">
    <property type="term" value="F:ATP binding"/>
    <property type="evidence" value="ECO:0007669"/>
    <property type="project" value="UniProtKB-KW"/>
</dbReference>
<keyword evidence="3" id="KW-0997">Cell inner membrane</keyword>
<evidence type="ECO:0000313" key="10">
    <source>
        <dbReference type="Proteomes" id="UP000270261"/>
    </source>
</evidence>
<dbReference type="CDD" id="cd03214">
    <property type="entry name" value="ABC_Iron-Siderophores_B12_Hemin"/>
    <property type="match status" value="1"/>
</dbReference>
<dbReference type="InterPro" id="IPR017871">
    <property type="entry name" value="ABC_transporter-like_CS"/>
</dbReference>
<evidence type="ECO:0000256" key="7">
    <source>
        <dbReference type="ARBA" id="ARBA00037066"/>
    </source>
</evidence>
<dbReference type="SUPFAM" id="SSF52540">
    <property type="entry name" value="P-loop containing nucleoside triphosphate hydrolases"/>
    <property type="match status" value="1"/>
</dbReference>
<name>A0A426FLR7_9BURK</name>
<dbReference type="OrthoDB" id="5296765at2"/>
<evidence type="ECO:0000259" key="8">
    <source>
        <dbReference type="PROSITE" id="PS50893"/>
    </source>
</evidence>
<keyword evidence="5 9" id="KW-0067">ATP-binding</keyword>
<evidence type="ECO:0000313" key="9">
    <source>
        <dbReference type="EMBL" id="RRN43478.1"/>
    </source>
</evidence>
<keyword evidence="1" id="KW-0813">Transport</keyword>
<dbReference type="EMBL" id="RRUE01000002">
    <property type="protein sequence ID" value="RRN43478.1"/>
    <property type="molecule type" value="Genomic_DNA"/>
</dbReference>
<evidence type="ECO:0000256" key="3">
    <source>
        <dbReference type="ARBA" id="ARBA00022519"/>
    </source>
</evidence>
<dbReference type="GO" id="GO:0016887">
    <property type="term" value="F:ATP hydrolysis activity"/>
    <property type="evidence" value="ECO:0007669"/>
    <property type="project" value="InterPro"/>
</dbReference>
<dbReference type="AlphaFoldDB" id="A0A426FLR7"/>
<keyword evidence="3" id="KW-0472">Membrane</keyword>
<keyword evidence="6" id="KW-1278">Translocase</keyword>
<dbReference type="PROSITE" id="PS50893">
    <property type="entry name" value="ABC_TRANSPORTER_2"/>
    <property type="match status" value="1"/>
</dbReference>
<organism evidence="9 10">
    <name type="scientific">Lautropia dentalis</name>
    <dbReference type="NCBI Taxonomy" id="2490857"/>
    <lineage>
        <taxon>Bacteria</taxon>
        <taxon>Pseudomonadati</taxon>
        <taxon>Pseudomonadota</taxon>
        <taxon>Betaproteobacteria</taxon>
        <taxon>Burkholderiales</taxon>
        <taxon>Burkholderiaceae</taxon>
        <taxon>Lautropia</taxon>
    </lineage>
</organism>
<feature type="domain" description="ABC transporter" evidence="8">
    <location>
        <begin position="2"/>
        <end position="312"/>
    </location>
</feature>
<dbReference type="InterPro" id="IPR003439">
    <property type="entry name" value="ABC_transporter-like_ATP-bd"/>
</dbReference>
<proteinExistence type="predicted"/>
<dbReference type="Gene3D" id="3.40.50.300">
    <property type="entry name" value="P-loop containing nucleotide triphosphate hydrolases"/>
    <property type="match status" value="1"/>
</dbReference>
<reference evidence="9 10" key="1">
    <citation type="submission" date="2018-11" db="EMBL/GenBank/DDBJ databases">
        <title>Genome sequencing of Lautropia sp. KCOM 2505 (= ChDC F240).</title>
        <authorList>
            <person name="Kook J.-K."/>
            <person name="Park S.-N."/>
            <person name="Lim Y.K."/>
        </authorList>
    </citation>
    <scope>NUCLEOTIDE SEQUENCE [LARGE SCALE GENOMIC DNA]</scope>
    <source>
        <strain evidence="9 10">KCOM 2505</strain>
    </source>
</reference>
<keyword evidence="4" id="KW-0547">Nucleotide-binding</keyword>
<dbReference type="InterPro" id="IPR027417">
    <property type="entry name" value="P-loop_NTPase"/>
</dbReference>
<evidence type="ECO:0000256" key="5">
    <source>
        <dbReference type="ARBA" id="ARBA00022840"/>
    </source>
</evidence>
<dbReference type="InterPro" id="IPR003593">
    <property type="entry name" value="AAA+_ATPase"/>
</dbReference>
<protein>
    <submittedName>
        <fullName evidence="9">Heme ABC transporter ATP-binding protein</fullName>
    </submittedName>
</protein>
<evidence type="ECO:0000256" key="4">
    <source>
        <dbReference type="ARBA" id="ARBA00022741"/>
    </source>
</evidence>
<dbReference type="PROSITE" id="PS00211">
    <property type="entry name" value="ABC_TRANSPORTER_1"/>
    <property type="match status" value="1"/>
</dbReference>